<evidence type="ECO:0000313" key="1">
    <source>
        <dbReference type="EMBL" id="KHE42740.1"/>
    </source>
</evidence>
<protein>
    <submittedName>
        <fullName evidence="1">Uncharacterized protein</fullName>
    </submittedName>
</protein>
<organism evidence="1 2">
    <name type="scientific">Alistipes inops</name>
    <dbReference type="NCBI Taxonomy" id="1501391"/>
    <lineage>
        <taxon>Bacteria</taxon>
        <taxon>Pseudomonadati</taxon>
        <taxon>Bacteroidota</taxon>
        <taxon>Bacteroidia</taxon>
        <taxon>Bacteroidales</taxon>
        <taxon>Rikenellaceae</taxon>
        <taxon>Alistipes</taxon>
    </lineage>
</organism>
<gene>
    <name evidence="1" type="ORF">LG35_01615</name>
</gene>
<comment type="caution">
    <text evidence="1">The sequence shown here is derived from an EMBL/GenBank/DDBJ whole genome shotgun (WGS) entry which is preliminary data.</text>
</comment>
<sequence>MIKDTLTAVKEALKTVPDLRYTAEDWGQLDFFNQPPVRFPCVLLDAEEVRYSDSGRGFQQGEASLTVRVADNRVFNGSFQAPASQAEFAMFDLLQAVYQALQGLSGPGFSPLTRSRCVRARRDDGIREFRMSFDFAFTDADAAKKR</sequence>
<keyword evidence="2" id="KW-1185">Reference proteome</keyword>
<dbReference type="RefSeq" id="WP_035471636.1">
    <property type="nucleotide sequence ID" value="NZ_JRGF01000002.1"/>
</dbReference>
<accession>A0ABR4YKF7</accession>
<dbReference type="Proteomes" id="UP000030889">
    <property type="component" value="Unassembled WGS sequence"/>
</dbReference>
<reference evidence="1 2" key="1">
    <citation type="submission" date="2014-09" db="EMBL/GenBank/DDBJ databases">
        <title>Alistipes sp. 627, sp. nov., a novel member of the family Rikenellaceae isolated from human faeces.</title>
        <authorList>
            <person name="Shkoporov A.N."/>
            <person name="Chaplin A.V."/>
            <person name="Motuzova O.V."/>
            <person name="Kafarskaia L.I."/>
            <person name="Khokhlova E.V."/>
            <person name="Efimov B.A."/>
        </authorList>
    </citation>
    <scope>NUCLEOTIDE SEQUENCE [LARGE SCALE GENOMIC DNA]</scope>
    <source>
        <strain evidence="1 2">627</strain>
    </source>
</reference>
<evidence type="ECO:0000313" key="2">
    <source>
        <dbReference type="Proteomes" id="UP000030889"/>
    </source>
</evidence>
<name>A0ABR4YKF7_9BACT</name>
<dbReference type="EMBL" id="JRGF01000002">
    <property type="protein sequence ID" value="KHE42740.1"/>
    <property type="molecule type" value="Genomic_DNA"/>
</dbReference>
<proteinExistence type="predicted"/>